<protein>
    <submittedName>
        <fullName evidence="1">Uncharacterized protein</fullName>
    </submittedName>
</protein>
<sequence>MLTSNLLKAIAASEINTALKLYDQLLEKGADPWDIHLSLFPAVQPILNPPFINPHLPKMYAIIREFIPYLEIEDIPTLIRIEIAEYAMRPKIKKPVKASAKKKGISFSDIETAISYQDIALTANALKAFLEQKGIMALSRNLLLLGSGYLNDSLGHSISCTAFILLEMLSRPDDDPWPVLVCLADYFCKGRFNTTSPAISAESNISEKALEEKLLQATAGYGIVNLHHTITFYAIERVRHLFNFKAYQHLLQAGIRFMGIKSKDSRKIEPADTALPGYKQFYGQFSKKDLNSVLPALLAMTRSQSDRRRLGRYLIRGVCDLYQGHYNPHYFTGLGSALWIIENYWNNSHLISTTLGQYLEFFFDGI</sequence>
<reference evidence="1" key="1">
    <citation type="journal article" date="2015" name="Nature">
        <title>Complex archaea that bridge the gap between prokaryotes and eukaryotes.</title>
        <authorList>
            <person name="Spang A."/>
            <person name="Saw J.H."/>
            <person name="Jorgensen S.L."/>
            <person name="Zaremba-Niedzwiedzka K."/>
            <person name="Martijn J."/>
            <person name="Lind A.E."/>
            <person name="van Eijk R."/>
            <person name="Schleper C."/>
            <person name="Guy L."/>
            <person name="Ettema T.J."/>
        </authorList>
    </citation>
    <scope>NUCLEOTIDE SEQUENCE</scope>
</reference>
<comment type="caution">
    <text evidence="1">The sequence shown here is derived from an EMBL/GenBank/DDBJ whole genome shotgun (WGS) entry which is preliminary data.</text>
</comment>
<organism evidence="1">
    <name type="scientific">marine sediment metagenome</name>
    <dbReference type="NCBI Taxonomy" id="412755"/>
    <lineage>
        <taxon>unclassified sequences</taxon>
        <taxon>metagenomes</taxon>
        <taxon>ecological metagenomes</taxon>
    </lineage>
</organism>
<name>A0A0F9GHG7_9ZZZZ</name>
<dbReference type="PROSITE" id="PS50007">
    <property type="entry name" value="PIPLC_X_DOMAIN"/>
    <property type="match status" value="1"/>
</dbReference>
<gene>
    <name evidence="1" type="ORF">LCGC14_1827020</name>
</gene>
<evidence type="ECO:0000313" key="1">
    <source>
        <dbReference type="EMBL" id="KKL98178.1"/>
    </source>
</evidence>
<dbReference type="AlphaFoldDB" id="A0A0F9GHG7"/>
<accession>A0A0F9GHG7</accession>
<dbReference type="EMBL" id="LAZR01017981">
    <property type="protein sequence ID" value="KKL98178.1"/>
    <property type="molecule type" value="Genomic_DNA"/>
</dbReference>
<proteinExistence type="predicted"/>